<feature type="transmembrane region" description="Helical" evidence="5">
    <location>
        <begin position="233"/>
        <end position="252"/>
    </location>
</feature>
<dbReference type="PANTHER" id="PTHR42718:SF41">
    <property type="entry name" value="MFS TRANSPORTER OF UNKOWN SPECIFICITY (AFU_ORTHOLOGUE AFUA_5G09940)-RELATED"/>
    <property type="match status" value="1"/>
</dbReference>
<dbReference type="OrthoDB" id="440755at2759"/>
<evidence type="ECO:0000256" key="3">
    <source>
        <dbReference type="ARBA" id="ARBA00022989"/>
    </source>
</evidence>
<feature type="transmembrane region" description="Helical" evidence="5">
    <location>
        <begin position="112"/>
        <end position="130"/>
    </location>
</feature>
<evidence type="ECO:0000256" key="5">
    <source>
        <dbReference type="SAM" id="Phobius"/>
    </source>
</evidence>
<dbReference type="GO" id="GO:0016020">
    <property type="term" value="C:membrane"/>
    <property type="evidence" value="ECO:0007669"/>
    <property type="project" value="UniProtKB-SubCell"/>
</dbReference>
<feature type="transmembrane region" description="Helical" evidence="5">
    <location>
        <begin position="392"/>
        <end position="418"/>
    </location>
</feature>
<dbReference type="Proteomes" id="UP000005426">
    <property type="component" value="Unassembled WGS sequence"/>
</dbReference>
<feature type="transmembrane region" description="Helical" evidence="5">
    <location>
        <begin position="170"/>
        <end position="193"/>
    </location>
</feature>
<evidence type="ECO:0000259" key="6">
    <source>
        <dbReference type="PROSITE" id="PS50850"/>
    </source>
</evidence>
<feature type="transmembrane region" description="Helical" evidence="5">
    <location>
        <begin position="367"/>
        <end position="386"/>
    </location>
</feature>
<feature type="transmembrane region" description="Helical" evidence="5">
    <location>
        <begin position="81"/>
        <end position="100"/>
    </location>
</feature>
<dbReference type="OMA" id="KWLFFML"/>
<feature type="domain" description="Major facilitator superfamily (MFS) profile" evidence="6">
    <location>
        <begin position="43"/>
        <end position="493"/>
    </location>
</feature>
<comment type="caution">
    <text evidence="7">The sequence shown here is derived from an EMBL/GenBank/DDBJ whole genome shotgun (WGS) entry which is preliminary data.</text>
</comment>
<dbReference type="Gene3D" id="1.20.1250.20">
    <property type="entry name" value="MFS general substrate transporter like domains"/>
    <property type="match status" value="2"/>
</dbReference>
<dbReference type="InterPro" id="IPR036259">
    <property type="entry name" value="MFS_trans_sf"/>
</dbReference>
<dbReference type="PANTHER" id="PTHR42718">
    <property type="entry name" value="MAJOR FACILITATOR SUPERFAMILY MULTIDRUG TRANSPORTER MFSC"/>
    <property type="match status" value="1"/>
</dbReference>
<feature type="transmembrane region" description="Helical" evidence="5">
    <location>
        <begin position="302"/>
        <end position="324"/>
    </location>
</feature>
<evidence type="ECO:0000256" key="1">
    <source>
        <dbReference type="ARBA" id="ARBA00004141"/>
    </source>
</evidence>
<proteinExistence type="predicted"/>
<protein>
    <recommendedName>
        <fullName evidence="6">Major facilitator superfamily (MFS) profile domain-containing protein</fullName>
    </recommendedName>
</protein>
<feature type="transmembrane region" description="Helical" evidence="5">
    <location>
        <begin position="43"/>
        <end position="69"/>
    </location>
</feature>
<keyword evidence="8" id="KW-1185">Reference proteome</keyword>
<feature type="transmembrane region" description="Helical" evidence="5">
    <location>
        <begin position="430"/>
        <end position="452"/>
    </location>
</feature>
<evidence type="ECO:0000313" key="8">
    <source>
        <dbReference type="Proteomes" id="UP000005426"/>
    </source>
</evidence>
<evidence type="ECO:0000256" key="4">
    <source>
        <dbReference type="ARBA" id="ARBA00023136"/>
    </source>
</evidence>
<dbReference type="SUPFAM" id="SSF103473">
    <property type="entry name" value="MFS general substrate transporter"/>
    <property type="match status" value="1"/>
</dbReference>
<feature type="transmembrane region" description="Helical" evidence="5">
    <location>
        <begin position="136"/>
        <end position="158"/>
    </location>
</feature>
<feature type="transmembrane region" description="Helical" evidence="5">
    <location>
        <begin position="264"/>
        <end position="282"/>
    </location>
</feature>
<keyword evidence="2 5" id="KW-0812">Transmembrane</keyword>
<dbReference type="EMBL" id="ABDG02000015">
    <property type="protein sequence ID" value="EHK49785.1"/>
    <property type="molecule type" value="Genomic_DNA"/>
</dbReference>
<evidence type="ECO:0000256" key="2">
    <source>
        <dbReference type="ARBA" id="ARBA00022692"/>
    </source>
</evidence>
<dbReference type="KEGG" id="tatv:25777592"/>
<accession>G9NHQ2</accession>
<dbReference type="eggNOG" id="KOG0254">
    <property type="taxonomic scope" value="Eukaryota"/>
</dbReference>
<feature type="transmembrane region" description="Helical" evidence="5">
    <location>
        <begin position="199"/>
        <end position="221"/>
    </location>
</feature>
<evidence type="ECO:0000313" key="7">
    <source>
        <dbReference type="EMBL" id="EHK49785.1"/>
    </source>
</evidence>
<keyword evidence="4 5" id="KW-0472">Membrane</keyword>
<feature type="transmembrane region" description="Helical" evidence="5">
    <location>
        <begin position="336"/>
        <end position="360"/>
    </location>
</feature>
<dbReference type="GeneID" id="25777592"/>
<dbReference type="Pfam" id="PF07690">
    <property type="entry name" value="MFS_1"/>
    <property type="match status" value="1"/>
</dbReference>
<feature type="transmembrane region" description="Helical" evidence="5">
    <location>
        <begin position="472"/>
        <end position="489"/>
    </location>
</feature>
<name>G9NHQ2_HYPAI</name>
<gene>
    <name evidence="7" type="ORF">TRIATDRAFT_212010</name>
</gene>
<dbReference type="GO" id="GO:0022857">
    <property type="term" value="F:transmembrane transporter activity"/>
    <property type="evidence" value="ECO:0007669"/>
    <property type="project" value="InterPro"/>
</dbReference>
<reference evidence="7 8" key="1">
    <citation type="journal article" date="2011" name="Genome Biol.">
        <title>Comparative genome sequence analysis underscores mycoparasitism as the ancestral life style of Trichoderma.</title>
        <authorList>
            <person name="Kubicek C.P."/>
            <person name="Herrera-Estrella A."/>
            <person name="Seidl-Seiboth V."/>
            <person name="Martinez D.A."/>
            <person name="Druzhinina I.S."/>
            <person name="Thon M."/>
            <person name="Zeilinger S."/>
            <person name="Casas-Flores S."/>
            <person name="Horwitz B.A."/>
            <person name="Mukherjee P.K."/>
            <person name="Mukherjee M."/>
            <person name="Kredics L."/>
            <person name="Alcaraz L.D."/>
            <person name="Aerts A."/>
            <person name="Antal Z."/>
            <person name="Atanasova L."/>
            <person name="Cervantes-Badillo M.G."/>
            <person name="Challacombe J."/>
            <person name="Chertkov O."/>
            <person name="McCluskey K."/>
            <person name="Coulpier F."/>
            <person name="Deshpande N."/>
            <person name="von Doehren H."/>
            <person name="Ebbole D.J."/>
            <person name="Esquivel-Naranjo E.U."/>
            <person name="Fekete E."/>
            <person name="Flipphi M."/>
            <person name="Glaser F."/>
            <person name="Gomez-Rodriguez E.Y."/>
            <person name="Gruber S."/>
            <person name="Han C."/>
            <person name="Henrissat B."/>
            <person name="Hermosa R."/>
            <person name="Hernandez-Onate M."/>
            <person name="Karaffa L."/>
            <person name="Kosti I."/>
            <person name="Le Crom S."/>
            <person name="Lindquist E."/>
            <person name="Lucas S."/>
            <person name="Luebeck M."/>
            <person name="Luebeck P.S."/>
            <person name="Margeot A."/>
            <person name="Metz B."/>
            <person name="Misra M."/>
            <person name="Nevalainen H."/>
            <person name="Omann M."/>
            <person name="Packer N."/>
            <person name="Perrone G."/>
            <person name="Uresti-Rivera E.E."/>
            <person name="Salamov A."/>
            <person name="Schmoll M."/>
            <person name="Seiboth B."/>
            <person name="Shapiro H."/>
            <person name="Sukno S."/>
            <person name="Tamayo-Ramos J.A."/>
            <person name="Tisch D."/>
            <person name="Wiest A."/>
            <person name="Wilkinson H.H."/>
            <person name="Zhang M."/>
            <person name="Coutinho P.M."/>
            <person name="Kenerley C.M."/>
            <person name="Monte E."/>
            <person name="Baker S.E."/>
            <person name="Grigoriev I.V."/>
        </authorList>
    </citation>
    <scope>NUCLEOTIDE SEQUENCE [LARGE SCALE GENOMIC DNA]</scope>
    <source>
        <strain evidence="8">ATCC 20476 / IMI 206040</strain>
    </source>
</reference>
<dbReference type="PROSITE" id="PS50850">
    <property type="entry name" value="MFS"/>
    <property type="match status" value="1"/>
</dbReference>
<dbReference type="HOGENOM" id="CLU_000960_27_4_1"/>
<dbReference type="InterPro" id="IPR011701">
    <property type="entry name" value="MFS"/>
</dbReference>
<dbReference type="InterPro" id="IPR020846">
    <property type="entry name" value="MFS_dom"/>
</dbReference>
<sequence length="511" mass="54508">MEPDLTVEKIRTKTSVRNDIEAGILPALNTTVSRATTISKKRAYTLMVLVVLTQGVQMFAYGAGIVGALKVGRAVGASDSLATWIAASYPLTQGSFVLISGRMGAVYGHKRVMTLGSAIWVFWMLATAYGRNIVGISFMRALAGIGGGLLVPNAVALLTTTFPPGKQRNLALALFASMGPAGGAGGCTIAGILFEWTDWTWLFFFLAVLGAVIFGAAIISVPDDEPLDPDGAVDWIGAYLGVAGLILFNFVWNQAPIAGWSNPYEYVLLIVAIAHFALFLVWEAKWATTPILPFGIWKVPSFGALILVLFCVFMSVGIYCWYVTVWLANLRGWGPVLLGLSFLPMAITGSASAFFAAWVVSRVRAEVVLCLGSLGAVAMNVLVVTMPVEEVWWAQVFPAMIFAGCTGDMIFAAGQIIASSIVSKKHQGTAGSLLGTLFTYGLSTGLGFAGTVEVNVNKNGTDIVGGYRGAEYLAIGFAGMAFVIALLFVRMERNTVEGWQGEDAEDYQPEH</sequence>
<organism evidence="7 8">
    <name type="scientific">Hypocrea atroviridis (strain ATCC 20476 / IMI 206040)</name>
    <name type="common">Trichoderma atroviride</name>
    <dbReference type="NCBI Taxonomy" id="452589"/>
    <lineage>
        <taxon>Eukaryota</taxon>
        <taxon>Fungi</taxon>
        <taxon>Dikarya</taxon>
        <taxon>Ascomycota</taxon>
        <taxon>Pezizomycotina</taxon>
        <taxon>Sordariomycetes</taxon>
        <taxon>Hypocreomycetidae</taxon>
        <taxon>Hypocreales</taxon>
        <taxon>Hypocreaceae</taxon>
        <taxon>Trichoderma</taxon>
    </lineage>
</organism>
<dbReference type="AlphaFoldDB" id="G9NHQ2"/>
<comment type="subcellular location">
    <subcellularLocation>
        <location evidence="1">Membrane</location>
        <topology evidence="1">Multi-pass membrane protein</topology>
    </subcellularLocation>
</comment>
<keyword evidence="3 5" id="KW-1133">Transmembrane helix</keyword>